<dbReference type="GO" id="GO:0009428">
    <property type="term" value="C:bacterial-type flagellum basal body, distal rod, P ring"/>
    <property type="evidence" value="ECO:0007669"/>
    <property type="project" value="InterPro"/>
</dbReference>
<accession>E6PZE6</accession>
<reference evidence="4" key="1">
    <citation type="submission" date="2009-10" db="EMBL/GenBank/DDBJ databases">
        <title>Diversity of trophic interactions inside an arsenic-rich microbial ecosystem.</title>
        <authorList>
            <person name="Bertin P.N."/>
            <person name="Heinrich-Salmeron A."/>
            <person name="Pelletier E."/>
            <person name="Goulhen-Chollet F."/>
            <person name="Arsene-Ploetze F."/>
            <person name="Gallien S."/>
            <person name="Calteau A."/>
            <person name="Vallenet D."/>
            <person name="Casiot C."/>
            <person name="Chane-Woon-Ming B."/>
            <person name="Giloteaux L."/>
            <person name="Barakat M."/>
            <person name="Bonnefoy V."/>
            <person name="Bruneel O."/>
            <person name="Chandler M."/>
            <person name="Cleiss J."/>
            <person name="Duran R."/>
            <person name="Elbaz-Poulichet F."/>
            <person name="Fonknechten N."/>
            <person name="Lauga B."/>
            <person name="Mornico D."/>
            <person name="Ortet P."/>
            <person name="Schaeffer C."/>
            <person name="Siguier P."/>
            <person name="Alexander Thil Smith A."/>
            <person name="Van Dorsselaer A."/>
            <person name="Weissenbach J."/>
            <person name="Medigue C."/>
            <person name="Le Paslier D."/>
        </authorList>
    </citation>
    <scope>NUCLEOTIDE SEQUENCE</scope>
</reference>
<name>E6PZE6_9ZZZZ</name>
<proteinExistence type="inferred from homology"/>
<organism evidence="4">
    <name type="scientific">mine drainage metagenome</name>
    <dbReference type="NCBI Taxonomy" id="410659"/>
    <lineage>
        <taxon>unclassified sequences</taxon>
        <taxon>metagenomes</taxon>
        <taxon>ecological metagenomes</taxon>
    </lineage>
</organism>
<dbReference type="InterPro" id="IPR001782">
    <property type="entry name" value="Flag_FlgI"/>
</dbReference>
<keyword evidence="4" id="KW-0969">Cilium</keyword>
<dbReference type="EMBL" id="CABN01000121">
    <property type="protein sequence ID" value="CBI00305.1"/>
    <property type="molecule type" value="Genomic_DNA"/>
</dbReference>
<comment type="function">
    <text evidence="1">Assembles around the rod to form the L-ring and probably protects the motor/basal body from shearing forces during rotation.</text>
</comment>
<evidence type="ECO:0000313" key="4">
    <source>
        <dbReference type="EMBL" id="CBI00305.1"/>
    </source>
</evidence>
<dbReference type="HAMAP" id="MF_00416">
    <property type="entry name" value="FlgI"/>
    <property type="match status" value="1"/>
</dbReference>
<dbReference type="PRINTS" id="PR01010">
    <property type="entry name" value="FLGPRINGFLGI"/>
</dbReference>
<evidence type="ECO:0000256" key="2">
    <source>
        <dbReference type="ARBA" id="ARBA00004117"/>
    </source>
</evidence>
<gene>
    <name evidence="4" type="ORF">CARN3_1319</name>
</gene>
<protein>
    <submittedName>
        <fullName evidence="4">Flagellar P-ring protein FlgI (Basal body P-ring protein) (Modular protein)</fullName>
    </submittedName>
</protein>
<dbReference type="NCBIfam" id="NF003676">
    <property type="entry name" value="PRK05303.1"/>
    <property type="match status" value="1"/>
</dbReference>
<dbReference type="Pfam" id="PF02119">
    <property type="entry name" value="FlgI"/>
    <property type="match status" value="1"/>
</dbReference>
<dbReference type="PANTHER" id="PTHR30381">
    <property type="entry name" value="FLAGELLAR P-RING PERIPLASMIC PROTEIN FLGI"/>
    <property type="match status" value="1"/>
</dbReference>
<evidence type="ECO:0000256" key="1">
    <source>
        <dbReference type="ARBA" id="ARBA00002591"/>
    </source>
</evidence>
<dbReference type="GO" id="GO:0030288">
    <property type="term" value="C:outer membrane-bounded periplasmic space"/>
    <property type="evidence" value="ECO:0007669"/>
    <property type="project" value="InterPro"/>
</dbReference>
<keyword evidence="3" id="KW-0732">Signal</keyword>
<evidence type="ECO:0000256" key="3">
    <source>
        <dbReference type="ARBA" id="ARBA00022729"/>
    </source>
</evidence>
<dbReference type="AlphaFoldDB" id="E6PZE6"/>
<sequence length="502" mass="52375">MRAAEVKSQTETIGIPRWGRGLMACFALLPVALAGRAQVAARTPQAEHVRVGQAQATAGQIRPASQARAETPLTGVSNPPGGTTMLARPTANPLAVPVVLPVVIPGAGLLTNPVSNPVSNPGYGPVLPEASSVNNSGAVPAGVVATDSEIQPPKKARIKDVASIAGIRDNQLVGYGLVVGLRGTGDSQETVFPLQSLLSILLRMGVNVPQTGTNSAQNMMVKNMAAVFVVANLPPFSHPGERVDVTVSSAGDARSLEGGVLLMSPLYGPDGQIYAQAQGSLVVGGYRVAVGMNSTQVNYPTTARIPGGGLVERAVPFDLKQMHTVNVELQDADFHTAVRMARAIDASLGAPRARVVDSRTVELIPQQGEDIPALLDRVESTEIDVFPRAKVVVNERTGTVVIGGKVRLQPVSILHGGLSVNVVTEFQVSQPNAFGQGTTQVVPQTSVQATDKPVNRIELREGATVEDLVNELQQIGATARDVISILQAMKAAGALEADLEVL</sequence>
<dbReference type="PANTHER" id="PTHR30381:SF0">
    <property type="entry name" value="FLAGELLAR P-RING PROTEIN"/>
    <property type="match status" value="1"/>
</dbReference>
<dbReference type="GO" id="GO:0071973">
    <property type="term" value="P:bacterial-type flagellum-dependent cell motility"/>
    <property type="evidence" value="ECO:0007669"/>
    <property type="project" value="InterPro"/>
</dbReference>
<keyword evidence="4" id="KW-0282">Flagellum</keyword>
<dbReference type="GO" id="GO:0005198">
    <property type="term" value="F:structural molecule activity"/>
    <property type="evidence" value="ECO:0007669"/>
    <property type="project" value="InterPro"/>
</dbReference>
<keyword evidence="4" id="KW-0966">Cell projection</keyword>
<comment type="caution">
    <text evidence="4">The sequence shown here is derived from an EMBL/GenBank/DDBJ whole genome shotgun (WGS) entry which is preliminary data.</text>
</comment>
<comment type="subcellular location">
    <subcellularLocation>
        <location evidence="2">Bacterial flagellum basal body</location>
    </subcellularLocation>
</comment>